<dbReference type="SMART" id="SM00322">
    <property type="entry name" value="KH"/>
    <property type="match status" value="2"/>
</dbReference>
<dbReference type="InterPro" id="IPR058582">
    <property type="entry name" value="KH_NusA_2nd"/>
</dbReference>
<dbReference type="Pfam" id="PF08529">
    <property type="entry name" value="NusA_N"/>
    <property type="match status" value="1"/>
</dbReference>
<proteinExistence type="inferred from homology"/>
<evidence type="ECO:0000313" key="12">
    <source>
        <dbReference type="Proteomes" id="UP001230220"/>
    </source>
</evidence>
<reference evidence="11 12" key="1">
    <citation type="submission" date="2023-07" db="EMBL/GenBank/DDBJ databases">
        <title>Genomic Encyclopedia of Type Strains, Phase IV (KMG-IV): sequencing the most valuable type-strain genomes for metagenomic binning, comparative biology and taxonomic classification.</title>
        <authorList>
            <person name="Goeker M."/>
        </authorList>
    </citation>
    <scope>NUCLEOTIDE SEQUENCE [LARGE SCALE GENOMIC DNA]</scope>
    <source>
        <strain evidence="11 12">DSM 16784</strain>
    </source>
</reference>
<dbReference type="InterPro" id="IPR003029">
    <property type="entry name" value="S1_domain"/>
</dbReference>
<dbReference type="InterPro" id="IPR009019">
    <property type="entry name" value="KH_sf_prok-type"/>
</dbReference>
<dbReference type="SUPFAM" id="SSF69705">
    <property type="entry name" value="Transcription factor NusA, N-terminal domain"/>
    <property type="match status" value="1"/>
</dbReference>
<dbReference type="SMART" id="SM00316">
    <property type="entry name" value="S1"/>
    <property type="match status" value="1"/>
</dbReference>
<name>A0ABU0E446_9FIRM</name>
<comment type="similarity">
    <text evidence="7">Belongs to the NusA family.</text>
</comment>
<dbReference type="CDD" id="cd22529">
    <property type="entry name" value="KH-II_NusA_rpt2"/>
    <property type="match status" value="1"/>
</dbReference>
<keyword evidence="6 7" id="KW-0804">Transcription</keyword>
<gene>
    <name evidence="7" type="primary">nusA</name>
    <name evidence="11" type="ORF">J2S15_002428</name>
</gene>
<dbReference type="HAMAP" id="MF_00945_B">
    <property type="entry name" value="NusA_B"/>
    <property type="match status" value="1"/>
</dbReference>
<dbReference type="SUPFAM" id="SSF50249">
    <property type="entry name" value="Nucleic acid-binding proteins"/>
    <property type="match status" value="1"/>
</dbReference>
<comment type="subcellular location">
    <subcellularLocation>
        <location evidence="7">Cytoplasm</location>
    </subcellularLocation>
</comment>
<dbReference type="CDD" id="cd04455">
    <property type="entry name" value="S1_NusA"/>
    <property type="match status" value="1"/>
</dbReference>
<dbReference type="InterPro" id="IPR030842">
    <property type="entry name" value="TF_NusA_bacterial"/>
</dbReference>
<dbReference type="PANTHER" id="PTHR22648:SF0">
    <property type="entry name" value="TRANSCRIPTION TERMINATION_ANTITERMINATION PROTEIN NUSA"/>
    <property type="match status" value="1"/>
</dbReference>
<dbReference type="Pfam" id="PF13184">
    <property type="entry name" value="KH_NusA_1st"/>
    <property type="match status" value="1"/>
</dbReference>
<dbReference type="InterPro" id="IPR013735">
    <property type="entry name" value="TF_NusA_N"/>
</dbReference>
<dbReference type="Gene3D" id="2.40.50.140">
    <property type="entry name" value="Nucleic acid-binding proteins"/>
    <property type="match status" value="1"/>
</dbReference>
<dbReference type="Pfam" id="PF26594">
    <property type="entry name" value="KH_NusA_2nd"/>
    <property type="match status" value="1"/>
</dbReference>
<protein>
    <recommendedName>
        <fullName evidence="7">Transcription termination/antitermination protein NusA</fullName>
    </recommendedName>
</protein>
<feature type="compositionally biased region" description="Basic and acidic residues" evidence="8">
    <location>
        <begin position="444"/>
        <end position="453"/>
    </location>
</feature>
<feature type="region of interest" description="Disordered" evidence="8">
    <location>
        <begin position="497"/>
        <end position="526"/>
    </location>
</feature>
<sequence length="571" mass="64836">MKLKDVIKAMQEIEQDRSISKDIIIEALQEALTKAYRKHIDIQDAYVRVSFDNDDIKVYHQKLVVEEVEDDELEISLEDAQAIREDYQLGDFVEEEVDFTEFGRIAIILAKNVMKQKTREAQKQAVYDEYSDKLEELVTGVVETVEDKFCLVNIGKTLALMPKVAQIPGEEYYEGQHLKVVISDVNKETKGAQVLVSRADPVLVKRLFEKEVPEIFQGIVEIKAIARDAGERCKMAVYSNNENIDPIGACIGPRGTRVQVIIEELKGEKIDIFEWSEDVGELIKNALAPAEILAVIPNEAKRGLMVIVNDDQLSLAIGKKGKNARLAVKLTGSTIDIKSISDAERMGIDWQTISANEAQRVAQEKEEKRALEQQQIFSELQSQEVEQEFSDELLGDEIIEEEFIKEADKPAETAPVVEEAKTEVVEETVEAAPVKPAKPKAKKKVVEEKPKEEDELEKAARLAKEKKAQGIDIEEKRAYVSKFEEIAGAKKEEAVKPKAKKKYKKNDDDNIFEDSTPQPTFDPNEKDYELKPIYTEEELAEIAAAEQAEQEKDWINDDIDFDEYDEFYDEE</sequence>
<keyword evidence="12" id="KW-1185">Reference proteome</keyword>
<dbReference type="EMBL" id="JAUSUR010000004">
    <property type="protein sequence ID" value="MDQ0361678.1"/>
    <property type="molecule type" value="Genomic_DNA"/>
</dbReference>
<feature type="domain" description="K Homology" evidence="10">
    <location>
        <begin position="229"/>
        <end position="297"/>
    </location>
</feature>
<dbReference type="RefSeq" id="WP_307408605.1">
    <property type="nucleotide sequence ID" value="NZ_JAUSUR010000004.1"/>
</dbReference>
<evidence type="ECO:0000256" key="4">
    <source>
        <dbReference type="ARBA" id="ARBA00022884"/>
    </source>
</evidence>
<dbReference type="InterPro" id="IPR015946">
    <property type="entry name" value="KH_dom-like_a/b"/>
</dbReference>
<evidence type="ECO:0000256" key="3">
    <source>
        <dbReference type="ARBA" id="ARBA00022814"/>
    </source>
</evidence>
<keyword evidence="4 7" id="KW-0694">RNA-binding</keyword>
<evidence type="ECO:0000256" key="2">
    <source>
        <dbReference type="ARBA" id="ARBA00022490"/>
    </source>
</evidence>
<evidence type="ECO:0000259" key="10">
    <source>
        <dbReference type="SMART" id="SM00322"/>
    </source>
</evidence>
<keyword evidence="3 7" id="KW-0889">Transcription antitermination</keyword>
<dbReference type="Gene3D" id="3.30.1480.10">
    <property type="entry name" value="NusA, N-terminal domain"/>
    <property type="match status" value="1"/>
</dbReference>
<dbReference type="InterPro" id="IPR010213">
    <property type="entry name" value="TF_NusA"/>
</dbReference>
<feature type="domain" description="K Homology" evidence="10">
    <location>
        <begin position="300"/>
        <end position="373"/>
    </location>
</feature>
<dbReference type="InterPro" id="IPR036555">
    <property type="entry name" value="NusA_N_sf"/>
</dbReference>
<organism evidence="11 12">
    <name type="scientific">Breznakia pachnodae</name>
    <dbReference type="NCBI Taxonomy" id="265178"/>
    <lineage>
        <taxon>Bacteria</taxon>
        <taxon>Bacillati</taxon>
        <taxon>Bacillota</taxon>
        <taxon>Erysipelotrichia</taxon>
        <taxon>Erysipelotrichales</taxon>
        <taxon>Erysipelotrichaceae</taxon>
        <taxon>Breznakia</taxon>
    </lineage>
</organism>
<evidence type="ECO:0000256" key="8">
    <source>
        <dbReference type="SAM" id="MobiDB-lite"/>
    </source>
</evidence>
<dbReference type="Proteomes" id="UP001230220">
    <property type="component" value="Unassembled WGS sequence"/>
</dbReference>
<feature type="domain" description="S1 motif" evidence="9">
    <location>
        <begin position="133"/>
        <end position="199"/>
    </location>
</feature>
<dbReference type="PANTHER" id="PTHR22648">
    <property type="entry name" value="TRANSCRIPTION TERMINATION FACTOR NUSA"/>
    <property type="match status" value="1"/>
</dbReference>
<feature type="region of interest" description="Disordered" evidence="8">
    <location>
        <begin position="432"/>
        <end position="453"/>
    </location>
</feature>
<evidence type="ECO:0000256" key="6">
    <source>
        <dbReference type="ARBA" id="ARBA00023163"/>
    </source>
</evidence>
<accession>A0ABU0E446</accession>
<evidence type="ECO:0000313" key="11">
    <source>
        <dbReference type="EMBL" id="MDQ0361678.1"/>
    </source>
</evidence>
<dbReference type="InterPro" id="IPR012340">
    <property type="entry name" value="NA-bd_OB-fold"/>
</dbReference>
<evidence type="ECO:0000256" key="1">
    <source>
        <dbReference type="ARBA" id="ARBA00022472"/>
    </source>
</evidence>
<dbReference type="SUPFAM" id="SSF54814">
    <property type="entry name" value="Prokaryotic type KH domain (KH-domain type II)"/>
    <property type="match status" value="2"/>
</dbReference>
<keyword evidence="5 7" id="KW-0805">Transcription regulation</keyword>
<evidence type="ECO:0000256" key="5">
    <source>
        <dbReference type="ARBA" id="ARBA00023015"/>
    </source>
</evidence>
<dbReference type="NCBIfam" id="TIGR01953">
    <property type="entry name" value="NusA"/>
    <property type="match status" value="1"/>
</dbReference>
<comment type="subunit">
    <text evidence="7">Monomer. Binds directly to the core enzyme of the DNA-dependent RNA polymerase and to nascent RNA.</text>
</comment>
<keyword evidence="2 7" id="KW-0963">Cytoplasm</keyword>
<comment type="caution">
    <text evidence="11">The sequence shown here is derived from an EMBL/GenBank/DDBJ whole genome shotgun (WGS) entry which is preliminary data.</text>
</comment>
<dbReference type="InterPro" id="IPR004087">
    <property type="entry name" value="KH_dom"/>
</dbReference>
<keyword evidence="1 7" id="KW-0806">Transcription termination</keyword>
<evidence type="ECO:0000259" key="9">
    <source>
        <dbReference type="SMART" id="SM00316"/>
    </source>
</evidence>
<dbReference type="Gene3D" id="3.30.300.20">
    <property type="match status" value="2"/>
</dbReference>
<dbReference type="CDD" id="cd02134">
    <property type="entry name" value="KH-II_NusA_rpt1"/>
    <property type="match status" value="1"/>
</dbReference>
<evidence type="ECO:0000256" key="7">
    <source>
        <dbReference type="HAMAP-Rule" id="MF_00945"/>
    </source>
</evidence>
<dbReference type="InterPro" id="IPR025249">
    <property type="entry name" value="TF_NusA_KH_1st"/>
</dbReference>
<comment type="function">
    <text evidence="7">Participates in both transcription termination and antitermination.</text>
</comment>